<dbReference type="Proteomes" id="UP000326336">
    <property type="component" value="Unassembled WGS sequence"/>
</dbReference>
<dbReference type="PANTHER" id="PTHR10584">
    <property type="entry name" value="SUGAR KINASE"/>
    <property type="match status" value="1"/>
</dbReference>
<dbReference type="GO" id="GO:0005829">
    <property type="term" value="C:cytosol"/>
    <property type="evidence" value="ECO:0007669"/>
    <property type="project" value="TreeGrafter"/>
</dbReference>
<evidence type="ECO:0000259" key="4">
    <source>
        <dbReference type="Pfam" id="PF00294"/>
    </source>
</evidence>
<evidence type="ECO:0000256" key="2">
    <source>
        <dbReference type="ARBA" id="ARBA00022777"/>
    </source>
</evidence>
<reference evidence="5 6" key="1">
    <citation type="journal article" date="2019" name="Int. J. Syst. Evol. Microbiol.">
        <title>Bifidobacterium jacchi sp. nov., isolated from the faeces of a baby common marmoset (Callithrix jacchus).</title>
        <authorList>
            <person name="Modesto M."/>
            <person name="Watanabe K."/>
            <person name="Arita M."/>
            <person name="Satti M."/>
            <person name="Oki K."/>
            <person name="Sciavilla P."/>
            <person name="Patavino C."/>
            <person name="Camma C."/>
            <person name="Michelini S."/>
            <person name="Sgorbati B."/>
            <person name="Mattarelli P."/>
        </authorList>
    </citation>
    <scope>NUCLEOTIDE SEQUENCE [LARGE SCALE GENOMIC DNA]</scope>
    <source>
        <strain evidence="5 6">MRM 9.3</strain>
    </source>
</reference>
<evidence type="ECO:0000256" key="1">
    <source>
        <dbReference type="ARBA" id="ARBA00022679"/>
    </source>
</evidence>
<accession>A0A5N5RKA7</accession>
<sequence>MVSRIGALFEARQHARQGAREDARQGAQPTHAVISLGQIWVDIMMHVDGMPHSGGFIVSDNTTPAIGGSYRVLQAASRMGANAQHAGIVGTGPWATIIRRALDENGIAHIGQDRIDADSGFRLVLSDGEHKTFIATYGAEAHGDETTFDNALPSPGDVVHISGNTLMDHTAAGIDEFMQRAGTDPAARGYTIVLNPTNTLQLVNDHLLEDLVLARPIWSCNRQEATTLADRLGTPIDYEDGLTVGGGFDRAMAELCEALGGTLRAPLVVRAGARGAWVRIPGSGVTHVDGYPVKATHTRSAGSCHTGAMCAMLARGWSLVDAVNIANAAASLAIQRSVHGVPDCPSYTDALALANVESDGTAADATATPTGADAADSTAADATAAADQPAES</sequence>
<proteinExistence type="predicted"/>
<evidence type="ECO:0000313" key="6">
    <source>
        <dbReference type="Proteomes" id="UP000326336"/>
    </source>
</evidence>
<dbReference type="GO" id="GO:0016301">
    <property type="term" value="F:kinase activity"/>
    <property type="evidence" value="ECO:0007669"/>
    <property type="project" value="UniProtKB-KW"/>
</dbReference>
<keyword evidence="1" id="KW-0808">Transferase</keyword>
<dbReference type="InterPro" id="IPR011611">
    <property type="entry name" value="PfkB_dom"/>
</dbReference>
<dbReference type="EMBL" id="RQSP01000014">
    <property type="protein sequence ID" value="KAB5607171.1"/>
    <property type="molecule type" value="Genomic_DNA"/>
</dbReference>
<comment type="caution">
    <text evidence="5">The sequence shown here is derived from an EMBL/GenBank/DDBJ whole genome shotgun (WGS) entry which is preliminary data.</text>
</comment>
<dbReference type="OrthoDB" id="8578462at2"/>
<dbReference type="Gene3D" id="3.40.1190.20">
    <property type="match status" value="1"/>
</dbReference>
<dbReference type="PANTHER" id="PTHR10584:SF166">
    <property type="entry name" value="RIBOKINASE"/>
    <property type="match status" value="1"/>
</dbReference>
<dbReference type="SUPFAM" id="SSF53613">
    <property type="entry name" value="Ribokinase-like"/>
    <property type="match status" value="1"/>
</dbReference>
<dbReference type="Pfam" id="PF00294">
    <property type="entry name" value="PfkB"/>
    <property type="match status" value="1"/>
</dbReference>
<keyword evidence="6" id="KW-1185">Reference proteome</keyword>
<dbReference type="AlphaFoldDB" id="A0A5N5RKA7"/>
<organism evidence="5 6">
    <name type="scientific">Bifidobacterium jacchi</name>
    <dbReference type="NCBI Taxonomy" id="2490545"/>
    <lineage>
        <taxon>Bacteria</taxon>
        <taxon>Bacillati</taxon>
        <taxon>Actinomycetota</taxon>
        <taxon>Actinomycetes</taxon>
        <taxon>Bifidobacteriales</taxon>
        <taxon>Bifidobacteriaceae</taxon>
        <taxon>Bifidobacterium</taxon>
    </lineage>
</organism>
<dbReference type="InterPro" id="IPR029056">
    <property type="entry name" value="Ribokinase-like"/>
</dbReference>
<evidence type="ECO:0000256" key="3">
    <source>
        <dbReference type="SAM" id="MobiDB-lite"/>
    </source>
</evidence>
<feature type="domain" description="Carbohydrate kinase PfkB" evidence="4">
    <location>
        <begin position="71"/>
        <end position="337"/>
    </location>
</feature>
<keyword evidence="2 5" id="KW-0418">Kinase</keyword>
<name>A0A5N5RKA7_9BIFI</name>
<protein>
    <submittedName>
        <fullName evidence="5">Sugar kinase</fullName>
    </submittedName>
</protein>
<gene>
    <name evidence="5" type="ORF">EHS19_05340</name>
</gene>
<evidence type="ECO:0000313" key="5">
    <source>
        <dbReference type="EMBL" id="KAB5607171.1"/>
    </source>
</evidence>
<feature type="region of interest" description="Disordered" evidence="3">
    <location>
        <begin position="361"/>
        <end position="392"/>
    </location>
</feature>